<dbReference type="AlphaFoldDB" id="A0A0F9JNK1"/>
<dbReference type="EMBL" id="LAZR01015816">
    <property type="protein sequence ID" value="KKM07241.1"/>
    <property type="molecule type" value="Genomic_DNA"/>
</dbReference>
<dbReference type="InterPro" id="IPR035906">
    <property type="entry name" value="MetI-like_sf"/>
</dbReference>
<gene>
    <name evidence="6" type="ORF">LCGC14_1735880</name>
</gene>
<evidence type="ECO:0000256" key="1">
    <source>
        <dbReference type="ARBA" id="ARBA00004141"/>
    </source>
</evidence>
<sequence length="48" mass="5337">GTATQTLPLLGWKIGFQYFNLGEAASLAVIMLIITVFISQILIRRMRA</sequence>
<dbReference type="GO" id="GO:0016020">
    <property type="term" value="C:membrane"/>
    <property type="evidence" value="ECO:0007669"/>
    <property type="project" value="UniProtKB-SubCell"/>
</dbReference>
<evidence type="ECO:0000256" key="3">
    <source>
        <dbReference type="ARBA" id="ARBA00022989"/>
    </source>
</evidence>
<feature type="non-terminal residue" evidence="6">
    <location>
        <position position="1"/>
    </location>
</feature>
<proteinExistence type="predicted"/>
<accession>A0A0F9JNK1</accession>
<organism evidence="6">
    <name type="scientific">marine sediment metagenome</name>
    <dbReference type="NCBI Taxonomy" id="412755"/>
    <lineage>
        <taxon>unclassified sequences</taxon>
        <taxon>metagenomes</taxon>
        <taxon>ecological metagenomes</taxon>
    </lineage>
</organism>
<comment type="subcellular location">
    <subcellularLocation>
        <location evidence="1">Membrane</location>
        <topology evidence="1">Multi-pass membrane protein</topology>
    </subcellularLocation>
</comment>
<evidence type="ECO:0000256" key="2">
    <source>
        <dbReference type="ARBA" id="ARBA00022692"/>
    </source>
</evidence>
<keyword evidence="3 5" id="KW-1133">Transmembrane helix</keyword>
<evidence type="ECO:0000256" key="4">
    <source>
        <dbReference type="ARBA" id="ARBA00023136"/>
    </source>
</evidence>
<evidence type="ECO:0008006" key="7">
    <source>
        <dbReference type="Google" id="ProtNLM"/>
    </source>
</evidence>
<name>A0A0F9JNK1_9ZZZZ</name>
<keyword evidence="4 5" id="KW-0472">Membrane</keyword>
<keyword evidence="2 5" id="KW-0812">Transmembrane</keyword>
<reference evidence="6" key="1">
    <citation type="journal article" date="2015" name="Nature">
        <title>Complex archaea that bridge the gap between prokaryotes and eukaryotes.</title>
        <authorList>
            <person name="Spang A."/>
            <person name="Saw J.H."/>
            <person name="Jorgensen S.L."/>
            <person name="Zaremba-Niedzwiedzka K."/>
            <person name="Martijn J."/>
            <person name="Lind A.E."/>
            <person name="van Eijk R."/>
            <person name="Schleper C."/>
            <person name="Guy L."/>
            <person name="Ettema T.J."/>
        </authorList>
    </citation>
    <scope>NUCLEOTIDE SEQUENCE</scope>
</reference>
<feature type="transmembrane region" description="Helical" evidence="5">
    <location>
        <begin position="24"/>
        <end position="43"/>
    </location>
</feature>
<comment type="caution">
    <text evidence="6">The sequence shown here is derived from an EMBL/GenBank/DDBJ whole genome shotgun (WGS) entry which is preliminary data.</text>
</comment>
<dbReference type="SUPFAM" id="SSF161098">
    <property type="entry name" value="MetI-like"/>
    <property type="match status" value="1"/>
</dbReference>
<evidence type="ECO:0000256" key="5">
    <source>
        <dbReference type="SAM" id="Phobius"/>
    </source>
</evidence>
<evidence type="ECO:0000313" key="6">
    <source>
        <dbReference type="EMBL" id="KKM07241.1"/>
    </source>
</evidence>
<protein>
    <recommendedName>
        <fullName evidence="7">ABC transmembrane type-1 domain-containing protein</fullName>
    </recommendedName>
</protein>